<feature type="compositionally biased region" description="Basic and acidic residues" evidence="1">
    <location>
        <begin position="53"/>
        <end position="87"/>
    </location>
</feature>
<name>A0ABQ9WTJ0_9EUKA</name>
<organism evidence="2 3">
    <name type="scientific">Blattamonas nauphoetae</name>
    <dbReference type="NCBI Taxonomy" id="2049346"/>
    <lineage>
        <taxon>Eukaryota</taxon>
        <taxon>Metamonada</taxon>
        <taxon>Preaxostyla</taxon>
        <taxon>Oxymonadida</taxon>
        <taxon>Blattamonas</taxon>
    </lineage>
</organism>
<gene>
    <name evidence="2" type="ORF">BLNAU_22260</name>
</gene>
<accession>A0ABQ9WTJ0</accession>
<dbReference type="EMBL" id="JARBJD010000381">
    <property type="protein sequence ID" value="KAK2942812.1"/>
    <property type="molecule type" value="Genomic_DNA"/>
</dbReference>
<comment type="caution">
    <text evidence="2">The sequence shown here is derived from an EMBL/GenBank/DDBJ whole genome shotgun (WGS) entry which is preliminary data.</text>
</comment>
<protein>
    <submittedName>
        <fullName evidence="2">Uncharacterized protein</fullName>
    </submittedName>
</protein>
<evidence type="ECO:0000256" key="1">
    <source>
        <dbReference type="SAM" id="MobiDB-lite"/>
    </source>
</evidence>
<evidence type="ECO:0000313" key="3">
    <source>
        <dbReference type="Proteomes" id="UP001281761"/>
    </source>
</evidence>
<feature type="region of interest" description="Disordered" evidence="1">
    <location>
        <begin position="1"/>
        <end position="117"/>
    </location>
</feature>
<sequence>MKSLSLLGHGIEPRHRQSFSKMKASNIVASNDSTSKRSPSDATEEADSAVHPTNRECSHQGAQEIHENSGHHHISKESTIDRFDEPKLTSNRKSTRPKSLHTEEDSQKGLPKVMSKRGSTTTVGFKVPEMAEVISQNGFEFFPLGFVSSSRGNRALSDPNRPHKLSCPSRWSLPRLVSSLCDTSFDKTFCFTSSIRSFADGPEAHLMILKLIQEQAPSASFARILLCFASVTHSQPDLFSLQSEQISDTIINNVHAALPAIPNRPLLRSSIPLAVRLVSNIADSLAVVRWSIDCSHAGQHVPSNKKILFNTEYTITDASEKPAGSSVIVMQSETAMTTPSEPARITGITKVEHVNDEKEIRLSWEGKLMTNGPYTVTLSVNGTSTTTLTVPFDAGGTTSTNPELTRLSAYLRK</sequence>
<dbReference type="Proteomes" id="UP001281761">
    <property type="component" value="Unassembled WGS sequence"/>
</dbReference>
<evidence type="ECO:0000313" key="2">
    <source>
        <dbReference type="EMBL" id="KAK2942812.1"/>
    </source>
</evidence>
<keyword evidence="3" id="KW-1185">Reference proteome</keyword>
<reference evidence="2 3" key="1">
    <citation type="journal article" date="2022" name="bioRxiv">
        <title>Genomics of Preaxostyla Flagellates Illuminates Evolutionary Transitions and the Path Towards Mitochondrial Loss.</title>
        <authorList>
            <person name="Novak L.V.F."/>
            <person name="Treitli S.C."/>
            <person name="Pyrih J."/>
            <person name="Halakuc P."/>
            <person name="Pipaliya S.V."/>
            <person name="Vacek V."/>
            <person name="Brzon O."/>
            <person name="Soukal P."/>
            <person name="Eme L."/>
            <person name="Dacks J.B."/>
            <person name="Karnkowska A."/>
            <person name="Elias M."/>
            <person name="Hampl V."/>
        </authorList>
    </citation>
    <scope>NUCLEOTIDE SEQUENCE [LARGE SCALE GENOMIC DNA]</scope>
    <source>
        <strain evidence="2">NAU3</strain>
        <tissue evidence="2">Gut</tissue>
    </source>
</reference>
<proteinExistence type="predicted"/>